<comment type="caution">
    <text evidence="2">The sequence shown here is derived from an EMBL/GenBank/DDBJ whole genome shotgun (WGS) entry which is preliminary data.</text>
</comment>
<evidence type="ECO:0000256" key="1">
    <source>
        <dbReference type="SAM" id="SignalP"/>
    </source>
</evidence>
<proteinExistence type="predicted"/>
<dbReference type="Proteomes" id="UP000626554">
    <property type="component" value="Unassembled WGS sequence"/>
</dbReference>
<dbReference type="RefSeq" id="WP_176899793.1">
    <property type="nucleotide sequence ID" value="NZ_JABKAV010000022.1"/>
</dbReference>
<dbReference type="InterPro" id="IPR045950">
    <property type="entry name" value="DUF6370"/>
</dbReference>
<keyword evidence="1" id="KW-0732">Signal</keyword>
<reference evidence="2 3" key="1">
    <citation type="submission" date="2020-05" db="EMBL/GenBank/DDBJ databases">
        <title>Hymenobacter terrestris sp. nov. and Hymenobacter lapidiphilus sp. nov., isolated from regoliths in Antarctica.</title>
        <authorList>
            <person name="Sedlacek I."/>
            <person name="Pantucek R."/>
            <person name="Zeman M."/>
            <person name="Holochova P."/>
            <person name="Kralova S."/>
            <person name="Stankova E."/>
            <person name="Sedo O."/>
            <person name="Micenkova L."/>
            <person name="Svec P."/>
            <person name="Gupta V."/>
            <person name="Sood U."/>
            <person name="Korpole U.S."/>
            <person name="Lal R."/>
        </authorList>
    </citation>
    <scope>NUCLEOTIDE SEQUENCE [LARGE SCALE GENOMIC DNA]</scope>
    <source>
        <strain evidence="2 3">P5252</strain>
    </source>
</reference>
<organism evidence="2 3">
    <name type="scientific">Hymenobacter terrestris</name>
    <dbReference type="NCBI Taxonomy" id="2748310"/>
    <lineage>
        <taxon>Bacteria</taxon>
        <taxon>Pseudomonadati</taxon>
        <taxon>Bacteroidota</taxon>
        <taxon>Cytophagia</taxon>
        <taxon>Cytophagales</taxon>
        <taxon>Hymenobacteraceae</taxon>
        <taxon>Hymenobacter</taxon>
    </lineage>
</organism>
<evidence type="ECO:0000313" key="3">
    <source>
        <dbReference type="Proteomes" id="UP000626554"/>
    </source>
</evidence>
<name>A0ABX2Q2D1_9BACT</name>
<sequence>MKNLLHLLLLGVVMPVPVVQAQSAAKLAGAIASPNQRRPMQVVEAACGQCQLGLSGKSCDLAVRLNGKAYFVDGTHIDSHGDAHANDGFCQKIRQAQVQGEVLNDRFVATYFRLLPEADKVP</sequence>
<gene>
    <name evidence="2" type="ORF">HW556_09535</name>
</gene>
<accession>A0ABX2Q2D1</accession>
<evidence type="ECO:0008006" key="4">
    <source>
        <dbReference type="Google" id="ProtNLM"/>
    </source>
</evidence>
<feature type="chain" id="PRO_5045736239" description="Glutaminyl-tRNA synthetase" evidence="1">
    <location>
        <begin position="22"/>
        <end position="122"/>
    </location>
</feature>
<evidence type="ECO:0000313" key="2">
    <source>
        <dbReference type="EMBL" id="NVO85120.1"/>
    </source>
</evidence>
<protein>
    <recommendedName>
        <fullName evidence="4">Glutaminyl-tRNA synthetase</fullName>
    </recommendedName>
</protein>
<keyword evidence="3" id="KW-1185">Reference proteome</keyword>
<dbReference type="Pfam" id="PF19897">
    <property type="entry name" value="DUF6370"/>
    <property type="match status" value="1"/>
</dbReference>
<feature type="signal peptide" evidence="1">
    <location>
        <begin position="1"/>
        <end position="21"/>
    </location>
</feature>
<dbReference type="EMBL" id="JABKAV010000022">
    <property type="protein sequence ID" value="NVO85120.1"/>
    <property type="molecule type" value="Genomic_DNA"/>
</dbReference>